<dbReference type="InterPro" id="IPR033599">
    <property type="entry name" value="TAF1B/Rrn7"/>
</dbReference>
<evidence type="ECO:0000256" key="7">
    <source>
        <dbReference type="ARBA" id="ARBA00023125"/>
    </source>
</evidence>
<proteinExistence type="inferred from homology"/>
<dbReference type="EMBL" id="JALLKP010000004">
    <property type="protein sequence ID" value="KAK2195224.1"/>
    <property type="molecule type" value="Genomic_DNA"/>
</dbReference>
<evidence type="ECO:0000256" key="6">
    <source>
        <dbReference type="ARBA" id="ARBA00023015"/>
    </source>
</evidence>
<comment type="similarity">
    <text evidence="2">Belongs to the RRN7/TAF1B family.</text>
</comment>
<keyword evidence="6" id="KW-0805">Transcription regulation</keyword>
<evidence type="ECO:0000256" key="9">
    <source>
        <dbReference type="ARBA" id="ARBA00023242"/>
    </source>
</evidence>
<protein>
    <submittedName>
        <fullName evidence="10">Uncharacterized protein</fullName>
    </submittedName>
</protein>
<evidence type="ECO:0000256" key="5">
    <source>
        <dbReference type="ARBA" id="ARBA00022833"/>
    </source>
</evidence>
<dbReference type="KEGG" id="bdw:94337194"/>
<name>A0AAD9PI04_9APIC</name>
<dbReference type="PANTHER" id="PTHR31576:SF2">
    <property type="entry name" value="TATA BOX-BINDING PROTEIN-ASSOCIATED FACTOR RNA POLYMERASE I SUBUNIT B"/>
    <property type="match status" value="1"/>
</dbReference>
<keyword evidence="7" id="KW-0238">DNA-binding</keyword>
<comment type="caution">
    <text evidence="10">The sequence shown here is derived from an EMBL/GenBank/DDBJ whole genome shotgun (WGS) entry which is preliminary data.</text>
</comment>
<evidence type="ECO:0000256" key="4">
    <source>
        <dbReference type="ARBA" id="ARBA00022771"/>
    </source>
</evidence>
<evidence type="ECO:0000256" key="2">
    <source>
        <dbReference type="ARBA" id="ARBA00006899"/>
    </source>
</evidence>
<dbReference type="GO" id="GO:0001164">
    <property type="term" value="F:RNA polymerase I core promoter sequence-specific DNA binding"/>
    <property type="evidence" value="ECO:0007669"/>
    <property type="project" value="InterPro"/>
</dbReference>
<keyword evidence="5" id="KW-0862">Zinc</keyword>
<evidence type="ECO:0000256" key="3">
    <source>
        <dbReference type="ARBA" id="ARBA00022723"/>
    </source>
</evidence>
<keyword evidence="11" id="KW-1185">Reference proteome</keyword>
<dbReference type="GO" id="GO:0042790">
    <property type="term" value="P:nucleolar large rRNA transcription by RNA polymerase I"/>
    <property type="evidence" value="ECO:0007669"/>
    <property type="project" value="TreeGrafter"/>
</dbReference>
<keyword evidence="8" id="KW-0804">Transcription</keyword>
<reference evidence="10" key="1">
    <citation type="journal article" date="2023" name="Nat. Microbiol.">
        <title>Babesia duncani multi-omics identifies virulence factors and drug targets.</title>
        <authorList>
            <person name="Singh P."/>
            <person name="Lonardi S."/>
            <person name="Liang Q."/>
            <person name="Vydyam P."/>
            <person name="Khabirova E."/>
            <person name="Fang T."/>
            <person name="Gihaz S."/>
            <person name="Thekkiniath J."/>
            <person name="Munshi M."/>
            <person name="Abel S."/>
            <person name="Ciampossin L."/>
            <person name="Batugedara G."/>
            <person name="Gupta M."/>
            <person name="Lu X.M."/>
            <person name="Lenz T."/>
            <person name="Chakravarty S."/>
            <person name="Cornillot E."/>
            <person name="Hu Y."/>
            <person name="Ma W."/>
            <person name="Gonzalez L.M."/>
            <person name="Sanchez S."/>
            <person name="Estrada K."/>
            <person name="Sanchez-Flores A."/>
            <person name="Montero E."/>
            <person name="Harb O.S."/>
            <person name="Le Roch K.G."/>
            <person name="Mamoun C.B."/>
        </authorList>
    </citation>
    <scope>NUCLEOTIDE SEQUENCE</scope>
    <source>
        <strain evidence="10">WA1</strain>
    </source>
</reference>
<keyword evidence="3" id="KW-0479">Metal-binding</keyword>
<evidence type="ECO:0000313" key="10">
    <source>
        <dbReference type="EMBL" id="KAK2195224.1"/>
    </source>
</evidence>
<evidence type="ECO:0000256" key="1">
    <source>
        <dbReference type="ARBA" id="ARBA00004604"/>
    </source>
</evidence>
<comment type="subcellular location">
    <subcellularLocation>
        <location evidence="1">Nucleus</location>
        <location evidence="1">Nucleolus</location>
    </subcellularLocation>
</comment>
<evidence type="ECO:0000256" key="8">
    <source>
        <dbReference type="ARBA" id="ARBA00023163"/>
    </source>
</evidence>
<evidence type="ECO:0000313" key="11">
    <source>
        <dbReference type="Proteomes" id="UP001214638"/>
    </source>
</evidence>
<dbReference type="Proteomes" id="UP001214638">
    <property type="component" value="Unassembled WGS sequence"/>
</dbReference>
<dbReference type="PANTHER" id="PTHR31576">
    <property type="entry name" value="TATA BOX-BINDING PROTEIN-ASSOCIATED FACTOR RNA POLYMERASE I SUBUNIT B"/>
    <property type="match status" value="1"/>
</dbReference>
<accession>A0AAD9PI04</accession>
<keyword evidence="4" id="KW-0863">Zinc-finger</keyword>
<dbReference type="GO" id="GO:0008270">
    <property type="term" value="F:zinc ion binding"/>
    <property type="evidence" value="ECO:0007669"/>
    <property type="project" value="UniProtKB-KW"/>
</dbReference>
<sequence length="849" mass="97682">MCKGMIKSFGITNQVEVQAKDIWASYLKTALELDVPVTTMFTERHARNSDFVISDAFKTHSQQIFDIDPSAVHPRILRVIESMGETGFGYVHKFLADLVLEQEEEVGSSKGYSYVMSDETPLPHKIPRSRRCSPIGIPMYIVRRELTTRQLPSRPNVPFHLPVTNPYMIMYMLQGIYRHDFIWNILFTMPDLVPLDEGFQCFMTQTQCAKETINGFCLTLEQIIRVASLLGIPYGTSSERHQVYYRYNMINTLFDTILLKYANMRTRSSLDFKLIIPRLDLNLLCAIVFVAMSQCRFGVVANDIVRWVIQGRIPLRRCAQHLPPNILQATSFHPSSGPRRRVSSDLQDELVQNLFSLNNAPHSAKHLETTAARLLLSCKIERIPFNCFALVRRLVHLARLPPVVNNMCDLILNALQHHQDTRIDTLDAIVYTNHFGNFGSHVVSGAAVLMACRILWPIFTVQPPAFPRRMLQPPADNPKTLRQPRDIKVINRFPQIMWFSPESMQWVIRLCSTWICEIKPLTIEHHESQLVSNHFKEICDALENQGGGRYNIPDCYERTLDSVCIYFNAKYIGYQKAGIKALCWLMHLKPSLARFVLENNIPNDIFLLRRCIAEKVVNEELFLGIKCTFLPLLNPSTNWEQYRRFLKAIEYSIKEKLTPDALMNYTCSWSGSLYRLLETRYNFSLPGDALQGNVSQCFAECIAKASERFLYKATGIIPSNNEMYYTITNMATDPFYTGWSIEKSLNYEHYRKMAPNRRAQVLDMVRINLNVDWCLKHATSAFASLALDIESYMTISINESKTSNNTRCLDGNCITGAFQEMPNSTRINYLDQAVARHHCKIFNQQLFQI</sequence>
<dbReference type="RefSeq" id="XP_067802067.1">
    <property type="nucleotide sequence ID" value="XM_067947916.1"/>
</dbReference>
<dbReference type="GeneID" id="94337194"/>
<dbReference type="GO" id="GO:0070860">
    <property type="term" value="C:RNA polymerase I core factor complex"/>
    <property type="evidence" value="ECO:0007669"/>
    <property type="project" value="InterPro"/>
</dbReference>
<keyword evidence="9" id="KW-0539">Nucleus</keyword>
<organism evidence="10 11">
    <name type="scientific">Babesia duncani</name>
    <dbReference type="NCBI Taxonomy" id="323732"/>
    <lineage>
        <taxon>Eukaryota</taxon>
        <taxon>Sar</taxon>
        <taxon>Alveolata</taxon>
        <taxon>Apicomplexa</taxon>
        <taxon>Aconoidasida</taxon>
        <taxon>Piroplasmida</taxon>
        <taxon>Babesiidae</taxon>
        <taxon>Babesia</taxon>
    </lineage>
</organism>
<dbReference type="AlphaFoldDB" id="A0AAD9PI04"/>
<gene>
    <name evidence="10" type="ORF">BdWA1_002897</name>
</gene>